<comment type="caution">
    <text evidence="2">The sequence shown here is derived from an EMBL/GenBank/DDBJ whole genome shotgun (WGS) entry which is preliminary data.</text>
</comment>
<evidence type="ECO:0000313" key="2">
    <source>
        <dbReference type="EMBL" id="MDQ0160454.1"/>
    </source>
</evidence>
<accession>A0ABT9VHL9</accession>
<name>A0ABT9VHL9_9BACI</name>
<proteinExistence type="predicted"/>
<evidence type="ECO:0000259" key="1">
    <source>
        <dbReference type="Pfam" id="PF04389"/>
    </source>
</evidence>
<dbReference type="InterPro" id="IPR046450">
    <property type="entry name" value="PA_dom_sf"/>
</dbReference>
<gene>
    <name evidence="2" type="ORF">J2S77_002458</name>
</gene>
<dbReference type="EMBL" id="JAUSTQ010000012">
    <property type="protein sequence ID" value="MDQ0160454.1"/>
    <property type="molecule type" value="Genomic_DNA"/>
</dbReference>
<dbReference type="Pfam" id="PF04389">
    <property type="entry name" value="Peptidase_M28"/>
    <property type="match status" value="1"/>
</dbReference>
<dbReference type="PANTHER" id="PTHR10404">
    <property type="entry name" value="N-ACETYLATED-ALPHA-LINKED ACIDIC DIPEPTIDASE"/>
    <property type="match status" value="1"/>
</dbReference>
<reference evidence="2 3" key="1">
    <citation type="submission" date="2023-07" db="EMBL/GenBank/DDBJ databases">
        <title>Genomic Encyclopedia of Type Strains, Phase IV (KMG-IV): sequencing the most valuable type-strain genomes for metagenomic binning, comparative biology and taxonomic classification.</title>
        <authorList>
            <person name="Goeker M."/>
        </authorList>
    </citation>
    <scope>NUCLEOTIDE SEQUENCE [LARGE SCALE GENOMIC DNA]</scope>
    <source>
        <strain evidence="2 3">DSM 16460</strain>
    </source>
</reference>
<protein>
    <recommendedName>
        <fullName evidence="1">Peptidase M28 domain-containing protein</fullName>
    </recommendedName>
</protein>
<dbReference type="Proteomes" id="UP001224359">
    <property type="component" value="Unassembled WGS sequence"/>
</dbReference>
<dbReference type="Gene3D" id="3.40.630.10">
    <property type="entry name" value="Zn peptidases"/>
    <property type="match status" value="1"/>
</dbReference>
<dbReference type="InterPro" id="IPR039373">
    <property type="entry name" value="Peptidase_M28B"/>
</dbReference>
<dbReference type="InterPro" id="IPR007484">
    <property type="entry name" value="Peptidase_M28"/>
</dbReference>
<evidence type="ECO:0000313" key="3">
    <source>
        <dbReference type="Proteomes" id="UP001224359"/>
    </source>
</evidence>
<dbReference type="PANTHER" id="PTHR10404:SF46">
    <property type="entry name" value="VACUOLAR PROTEIN SORTING-ASSOCIATED PROTEIN 70"/>
    <property type="match status" value="1"/>
</dbReference>
<sequence>MLASDWVSCVSEENLMEHTRQIAQYERLSGTDEERKAFQYINETLISFGLSPQLIEHEALISLPLDAKLSVDGEDLSCITHSMAPSEPGMQAPLYFVDKDYLNFLDSTDTSGHLALIHGLATPGTIRTLQELGFLGAIFINTSLTYEMIVSPVWGNPTPDKLKDFPEIPAVSVTKDTGDYLISLAKNHDSVYMETHVDTSIRHIPLLTVEIEANQHTKDFVLYSGHVDSWHYGAMDNGTANATMLEVARIVNNHRNQLNRNLRLAFWSGHSHGRYAGSAYYADQYWFDLYDNCIAHVNIDSVGGQNATVLTQANCMAETKQIATQSVGELTGQAFEGKRYGKAGDQSFWGVGIPSLYMGLSEQPPADHSKMDAHQEMFGQSGKSTGFGWWWHTTEDLVDKIEPKNLTRDCQVYVRSIHQLLVNKYIPIDQVAAIQDIKDGLMQWHNKAKGLIDLKPLLTQIERIESQLLDESRFNHLTIDRSNEITKSLSRYLVPFNYVRSSTFDFDTLFSLPKVPALLDINQLITLEPRSNDAFFLQTKIKRTINELAFQLHKVENLLEID</sequence>
<feature type="domain" description="Peptidase M28" evidence="1">
    <location>
        <begin position="209"/>
        <end position="408"/>
    </location>
</feature>
<dbReference type="SUPFAM" id="SSF53187">
    <property type="entry name" value="Zn-dependent exopeptidases"/>
    <property type="match status" value="1"/>
</dbReference>
<keyword evidence="3" id="KW-1185">Reference proteome</keyword>
<dbReference type="Gene3D" id="3.50.30.30">
    <property type="match status" value="1"/>
</dbReference>
<organism evidence="2 3">
    <name type="scientific">Alkalibacillus salilacus</name>
    <dbReference type="NCBI Taxonomy" id="284582"/>
    <lineage>
        <taxon>Bacteria</taxon>
        <taxon>Bacillati</taxon>
        <taxon>Bacillota</taxon>
        <taxon>Bacilli</taxon>
        <taxon>Bacillales</taxon>
        <taxon>Bacillaceae</taxon>
        <taxon>Alkalibacillus</taxon>
    </lineage>
</organism>
<dbReference type="RefSeq" id="WP_306977706.1">
    <property type="nucleotide sequence ID" value="NZ_JAUSTQ010000012.1"/>
</dbReference>
<dbReference type="SUPFAM" id="SSF52025">
    <property type="entry name" value="PA domain"/>
    <property type="match status" value="1"/>
</dbReference>